<dbReference type="Proteomes" id="UP001153636">
    <property type="component" value="Chromosome 4"/>
</dbReference>
<gene>
    <name evidence="1" type="ORF">PSYICH_LOCUS10524</name>
</gene>
<dbReference type="AlphaFoldDB" id="A0A9P0CU08"/>
<evidence type="ECO:0000313" key="2">
    <source>
        <dbReference type="Proteomes" id="UP001153636"/>
    </source>
</evidence>
<protein>
    <submittedName>
        <fullName evidence="1">Uncharacterized protein</fullName>
    </submittedName>
</protein>
<proteinExistence type="predicted"/>
<sequence>MPQIELITKWGCDGSQQSQFQHSFSDLTSDDSNIFQSSMVPLRLQVHTGINKKIIWQNPTPSSTRFCRPIRIRFLYEIVDIIKEEIKYIEDHVKNLQSTEVQTSSGMIQVKHTMITTM</sequence>
<name>A0A9P0CU08_9CUCU</name>
<organism evidence="1 2">
    <name type="scientific">Psylliodes chrysocephalus</name>
    <dbReference type="NCBI Taxonomy" id="3402493"/>
    <lineage>
        <taxon>Eukaryota</taxon>
        <taxon>Metazoa</taxon>
        <taxon>Ecdysozoa</taxon>
        <taxon>Arthropoda</taxon>
        <taxon>Hexapoda</taxon>
        <taxon>Insecta</taxon>
        <taxon>Pterygota</taxon>
        <taxon>Neoptera</taxon>
        <taxon>Endopterygota</taxon>
        <taxon>Coleoptera</taxon>
        <taxon>Polyphaga</taxon>
        <taxon>Cucujiformia</taxon>
        <taxon>Chrysomeloidea</taxon>
        <taxon>Chrysomelidae</taxon>
        <taxon>Galerucinae</taxon>
        <taxon>Alticini</taxon>
        <taxon>Psylliodes</taxon>
    </lineage>
</organism>
<evidence type="ECO:0000313" key="1">
    <source>
        <dbReference type="EMBL" id="CAH1109407.1"/>
    </source>
</evidence>
<keyword evidence="2" id="KW-1185">Reference proteome</keyword>
<dbReference type="EMBL" id="OV651816">
    <property type="protein sequence ID" value="CAH1109407.1"/>
    <property type="molecule type" value="Genomic_DNA"/>
</dbReference>
<reference evidence="1" key="1">
    <citation type="submission" date="2022-01" db="EMBL/GenBank/DDBJ databases">
        <authorList>
            <person name="King R."/>
        </authorList>
    </citation>
    <scope>NUCLEOTIDE SEQUENCE</scope>
</reference>
<dbReference type="OrthoDB" id="6769633at2759"/>
<accession>A0A9P0CU08</accession>